<comment type="catalytic activity">
    <reaction evidence="11">
        <text>sphinganine + NADP(+) = 3-oxosphinganine + NADPH + H(+)</text>
        <dbReference type="Rhea" id="RHEA:22640"/>
        <dbReference type="ChEBI" id="CHEBI:15378"/>
        <dbReference type="ChEBI" id="CHEBI:57783"/>
        <dbReference type="ChEBI" id="CHEBI:57817"/>
        <dbReference type="ChEBI" id="CHEBI:58299"/>
        <dbReference type="ChEBI" id="CHEBI:58349"/>
        <dbReference type="EC" id="1.1.1.102"/>
    </reaction>
    <physiologicalReaction direction="right-to-left" evidence="11">
        <dbReference type="Rhea" id="RHEA:22642"/>
    </physiologicalReaction>
</comment>
<protein>
    <recommendedName>
        <fullName evidence="9">3-dehydrosphinganine reductase</fullName>
        <ecNumber evidence="9">1.1.1.102</ecNumber>
    </recommendedName>
</protein>
<dbReference type="SUPFAM" id="SSF51735">
    <property type="entry name" value="NAD(P)-binding Rossmann-fold domains"/>
    <property type="match status" value="1"/>
</dbReference>
<comment type="function">
    <text evidence="10">Catalyzes the reduction of 3'-oxosphinganine (3-ketodihydrosphingosine/KDS) to sphinganine (dihydrosphingosine/DHS), the second step of de novo sphingolipid biosynthesis.</text>
</comment>
<evidence type="ECO:0000256" key="7">
    <source>
        <dbReference type="ARBA" id="ARBA00023002"/>
    </source>
</evidence>
<keyword evidence="7" id="KW-0560">Oxidoreductase</keyword>
<dbReference type="CDD" id="cd08939">
    <property type="entry name" value="KDSR-like_SDR_c"/>
    <property type="match status" value="1"/>
</dbReference>
<dbReference type="AlphaFoldDB" id="M7SU36"/>
<dbReference type="GO" id="GO:0005789">
    <property type="term" value="C:endoplasmic reticulum membrane"/>
    <property type="evidence" value="ECO:0007669"/>
    <property type="project" value="TreeGrafter"/>
</dbReference>
<sequence>MDFISSPVLIASAILIAFVSALIMGAFLSKNHMPVDGKTILITGASEGMGRSAARQLAEKGANIIIVSRNVGRLEETLAEIKAAARNPQTQRFQYISADVSKPDYAAPLLAEAVAWNHGNPIDIVWCVAGKSTPDLWIEAPLSSTREHMDLNFWGGAEMAHAILREWCAPDAPVVPEPKHLIFTSSVLALFPVVGYGPYNPSKGALKALADTLVQEVEMYPQKVKIHIVYPGTISSPGLERENKTKPEITKIIEETDPVQTPDAVAASAIQGLEKGYFSITVAFLGHVFRWGVLGGLPRNNWVIDTIMAWIIPIVWMFALPDIFGKIRKYAKKNGHPVNYRNVKTEG</sequence>
<name>M7SU36_EUTLA</name>
<dbReference type="Proteomes" id="UP000012174">
    <property type="component" value="Unassembled WGS sequence"/>
</dbReference>
<organism evidence="13 14">
    <name type="scientific">Eutypa lata (strain UCR-EL1)</name>
    <name type="common">Grapevine dieback disease fungus</name>
    <name type="synonym">Eutypa armeniacae</name>
    <dbReference type="NCBI Taxonomy" id="1287681"/>
    <lineage>
        <taxon>Eukaryota</taxon>
        <taxon>Fungi</taxon>
        <taxon>Dikarya</taxon>
        <taxon>Ascomycota</taxon>
        <taxon>Pezizomycotina</taxon>
        <taxon>Sordariomycetes</taxon>
        <taxon>Xylariomycetidae</taxon>
        <taxon>Xylariales</taxon>
        <taxon>Diatrypaceae</taxon>
        <taxon>Eutypa</taxon>
    </lineage>
</organism>
<dbReference type="InterPro" id="IPR036291">
    <property type="entry name" value="NAD(P)-bd_dom_sf"/>
</dbReference>
<evidence type="ECO:0000256" key="11">
    <source>
        <dbReference type="ARBA" id="ARBA00048930"/>
    </source>
</evidence>
<dbReference type="HOGENOM" id="CLU_010194_3_0_1"/>
<comment type="pathway">
    <text evidence="3">Sphingolipid metabolism.</text>
</comment>
<dbReference type="KEGG" id="ela:UCREL1_5204"/>
<dbReference type="PANTHER" id="PTHR43550:SF3">
    <property type="entry name" value="3-KETODIHYDROSPHINGOSINE REDUCTASE"/>
    <property type="match status" value="1"/>
</dbReference>
<dbReference type="PRINTS" id="PR00081">
    <property type="entry name" value="GDHRDH"/>
</dbReference>
<comment type="pathway">
    <text evidence="2">Lipid metabolism; sphingolipid metabolism.</text>
</comment>
<gene>
    <name evidence="13" type="ORF">UCREL1_5204</name>
</gene>
<evidence type="ECO:0000256" key="8">
    <source>
        <dbReference type="ARBA" id="ARBA00023098"/>
    </source>
</evidence>
<dbReference type="EC" id="1.1.1.102" evidence="9"/>
<comment type="subcellular location">
    <subcellularLocation>
        <location evidence="1">Endoplasmic reticulum</location>
    </subcellularLocation>
</comment>
<evidence type="ECO:0000256" key="6">
    <source>
        <dbReference type="ARBA" id="ARBA00022919"/>
    </source>
</evidence>
<keyword evidence="8" id="KW-0443">Lipid metabolism</keyword>
<keyword evidence="12" id="KW-0812">Transmembrane</keyword>
<dbReference type="GO" id="GO:0047560">
    <property type="term" value="F:3-dehydrosphinganine reductase activity"/>
    <property type="evidence" value="ECO:0007669"/>
    <property type="project" value="UniProtKB-EC"/>
</dbReference>
<accession>M7SU36</accession>
<evidence type="ECO:0000256" key="12">
    <source>
        <dbReference type="SAM" id="Phobius"/>
    </source>
</evidence>
<keyword evidence="14" id="KW-1185">Reference proteome</keyword>
<proteinExistence type="predicted"/>
<dbReference type="STRING" id="1287681.M7SU36"/>
<keyword evidence="4" id="KW-0256">Endoplasmic reticulum</keyword>
<evidence type="ECO:0000256" key="10">
    <source>
        <dbReference type="ARBA" id="ARBA00044737"/>
    </source>
</evidence>
<dbReference type="OrthoDB" id="10267115at2759"/>
<feature type="transmembrane region" description="Helical" evidence="12">
    <location>
        <begin position="303"/>
        <end position="324"/>
    </location>
</feature>
<dbReference type="eggNOG" id="KOG1210">
    <property type="taxonomic scope" value="Eukaryota"/>
</dbReference>
<dbReference type="PANTHER" id="PTHR43550">
    <property type="entry name" value="3-KETODIHYDROSPHINGOSINE REDUCTASE"/>
    <property type="match status" value="1"/>
</dbReference>
<evidence type="ECO:0000256" key="2">
    <source>
        <dbReference type="ARBA" id="ARBA00004760"/>
    </source>
</evidence>
<dbReference type="GO" id="GO:0006666">
    <property type="term" value="P:3-keto-sphinganine metabolic process"/>
    <property type="evidence" value="ECO:0007669"/>
    <property type="project" value="InterPro"/>
</dbReference>
<dbReference type="OMA" id="ICGVFEE"/>
<evidence type="ECO:0000256" key="1">
    <source>
        <dbReference type="ARBA" id="ARBA00004240"/>
    </source>
</evidence>
<dbReference type="Gene3D" id="3.40.50.720">
    <property type="entry name" value="NAD(P)-binding Rossmann-like Domain"/>
    <property type="match status" value="1"/>
</dbReference>
<evidence type="ECO:0000313" key="14">
    <source>
        <dbReference type="Proteomes" id="UP000012174"/>
    </source>
</evidence>
<evidence type="ECO:0000256" key="3">
    <source>
        <dbReference type="ARBA" id="ARBA00004991"/>
    </source>
</evidence>
<dbReference type="InterPro" id="IPR045022">
    <property type="entry name" value="KDSR-like"/>
</dbReference>
<keyword evidence="12" id="KW-1133">Transmembrane helix</keyword>
<feature type="transmembrane region" description="Helical" evidence="12">
    <location>
        <begin position="6"/>
        <end position="28"/>
    </location>
</feature>
<evidence type="ECO:0000256" key="9">
    <source>
        <dbReference type="ARBA" id="ARBA00026112"/>
    </source>
</evidence>
<evidence type="ECO:0000256" key="4">
    <source>
        <dbReference type="ARBA" id="ARBA00022824"/>
    </source>
</evidence>
<dbReference type="InterPro" id="IPR002347">
    <property type="entry name" value="SDR_fam"/>
</dbReference>
<reference evidence="14" key="1">
    <citation type="journal article" date="2013" name="Genome Announc.">
        <title>Draft genome sequence of the grapevine dieback fungus Eutypa lata UCR-EL1.</title>
        <authorList>
            <person name="Blanco-Ulate B."/>
            <person name="Rolshausen P.E."/>
            <person name="Cantu D."/>
        </authorList>
    </citation>
    <scope>NUCLEOTIDE SEQUENCE [LARGE SCALE GENOMIC DNA]</scope>
    <source>
        <strain evidence="14">UCR-EL1</strain>
    </source>
</reference>
<dbReference type="GO" id="GO:0030148">
    <property type="term" value="P:sphingolipid biosynthetic process"/>
    <property type="evidence" value="ECO:0007669"/>
    <property type="project" value="InterPro"/>
</dbReference>
<dbReference type="Pfam" id="PF00106">
    <property type="entry name" value="adh_short"/>
    <property type="match status" value="1"/>
</dbReference>
<keyword evidence="12" id="KW-0472">Membrane</keyword>
<keyword evidence="6" id="KW-0746">Sphingolipid metabolism</keyword>
<keyword evidence="5" id="KW-0521">NADP</keyword>
<evidence type="ECO:0000313" key="13">
    <source>
        <dbReference type="EMBL" id="EMR67792.1"/>
    </source>
</evidence>
<dbReference type="EMBL" id="KB706356">
    <property type="protein sequence ID" value="EMR67792.1"/>
    <property type="molecule type" value="Genomic_DNA"/>
</dbReference>
<evidence type="ECO:0000256" key="5">
    <source>
        <dbReference type="ARBA" id="ARBA00022857"/>
    </source>
</evidence>